<organism evidence="2 3">
    <name type="scientific">Tritrichomonas foetus</name>
    <dbReference type="NCBI Taxonomy" id="1144522"/>
    <lineage>
        <taxon>Eukaryota</taxon>
        <taxon>Metamonada</taxon>
        <taxon>Parabasalia</taxon>
        <taxon>Tritrichomonadida</taxon>
        <taxon>Tritrichomonadidae</taxon>
        <taxon>Tritrichomonas</taxon>
    </lineage>
</organism>
<name>A0A1J4JUQ7_9EUKA</name>
<feature type="transmembrane region" description="Helical" evidence="1">
    <location>
        <begin position="189"/>
        <end position="210"/>
    </location>
</feature>
<dbReference type="SUPFAM" id="SSF48652">
    <property type="entry name" value="Tetraspanin"/>
    <property type="match status" value="1"/>
</dbReference>
<reference evidence="2" key="1">
    <citation type="submission" date="2016-10" db="EMBL/GenBank/DDBJ databases">
        <authorList>
            <person name="Benchimol M."/>
            <person name="Almeida L.G."/>
            <person name="Vasconcelos A.T."/>
            <person name="Perreira-Neves A."/>
            <person name="Rosa I.A."/>
            <person name="Tasca T."/>
            <person name="Bogo M.R."/>
            <person name="de Souza W."/>
        </authorList>
    </citation>
    <scope>NUCLEOTIDE SEQUENCE [LARGE SCALE GENOMIC DNA]</scope>
    <source>
        <strain evidence="2">K</strain>
    </source>
</reference>
<evidence type="ECO:0000313" key="2">
    <source>
        <dbReference type="EMBL" id="OHT02208.1"/>
    </source>
</evidence>
<feature type="transmembrane region" description="Helical" evidence="1">
    <location>
        <begin position="69"/>
        <end position="89"/>
    </location>
</feature>
<accession>A0A1J4JUQ7</accession>
<dbReference type="RefSeq" id="XP_068355344.1">
    <property type="nucleotide sequence ID" value="XM_068507541.1"/>
</dbReference>
<dbReference type="Proteomes" id="UP000179807">
    <property type="component" value="Unassembled WGS sequence"/>
</dbReference>
<keyword evidence="1" id="KW-0812">Transmembrane</keyword>
<protein>
    <submittedName>
        <fullName evidence="2">Tetraspanin family protein</fullName>
    </submittedName>
</protein>
<keyword evidence="1" id="KW-1133">Transmembrane helix</keyword>
<dbReference type="GeneID" id="94842245"/>
<evidence type="ECO:0000313" key="3">
    <source>
        <dbReference type="Proteomes" id="UP000179807"/>
    </source>
</evidence>
<keyword evidence="1" id="KW-0472">Membrane</keyword>
<sequence length="251" mass="28968">MKHFVNFLRMKCCRKRKFRRIRPEEEKSIISKIFIVFMVFQTLLLLVLCGITIYYLYQTNVQFFLQVDLLSLIIAVVILGILILVIGWSSAISNNWLLWVLFHIFMFILLIVEMLVSWYSSDVQNFLGAANHAWSTALEEDISEIEEDLQCCGYINATDRPVDCSPGWENGCITKLTDLMLGIRNTASVALFVDFVFTLFIDFMGCAICFHPEFITFEDLTTEAIAGPTTESYHYSIKEGENEPLITHRKQ</sequence>
<gene>
    <name evidence="2" type="ORF">TRFO_30777</name>
</gene>
<proteinExistence type="predicted"/>
<feature type="transmembrane region" description="Helical" evidence="1">
    <location>
        <begin position="96"/>
        <end position="119"/>
    </location>
</feature>
<dbReference type="AlphaFoldDB" id="A0A1J4JUQ7"/>
<comment type="caution">
    <text evidence="2">The sequence shown here is derived from an EMBL/GenBank/DDBJ whole genome shotgun (WGS) entry which is preliminary data.</text>
</comment>
<dbReference type="GO" id="GO:0016020">
    <property type="term" value="C:membrane"/>
    <property type="evidence" value="ECO:0007669"/>
    <property type="project" value="InterPro"/>
</dbReference>
<keyword evidence="3" id="KW-1185">Reference proteome</keyword>
<dbReference type="InterPro" id="IPR008952">
    <property type="entry name" value="Tetraspanin_EC2_sf"/>
</dbReference>
<dbReference type="VEuPathDB" id="TrichDB:TRFO_30777"/>
<dbReference type="EMBL" id="MLAK01000877">
    <property type="protein sequence ID" value="OHT02208.1"/>
    <property type="molecule type" value="Genomic_DNA"/>
</dbReference>
<feature type="transmembrane region" description="Helical" evidence="1">
    <location>
        <begin position="29"/>
        <end position="57"/>
    </location>
</feature>
<evidence type="ECO:0000256" key="1">
    <source>
        <dbReference type="SAM" id="Phobius"/>
    </source>
</evidence>